<organism evidence="3 4">
    <name type="scientific">Falsiroseomonas selenitidurans</name>
    <dbReference type="NCBI Taxonomy" id="2716335"/>
    <lineage>
        <taxon>Bacteria</taxon>
        <taxon>Pseudomonadati</taxon>
        <taxon>Pseudomonadota</taxon>
        <taxon>Alphaproteobacteria</taxon>
        <taxon>Acetobacterales</taxon>
        <taxon>Roseomonadaceae</taxon>
        <taxon>Falsiroseomonas</taxon>
    </lineage>
</organism>
<evidence type="ECO:0000256" key="1">
    <source>
        <dbReference type="SAM" id="MobiDB-lite"/>
    </source>
</evidence>
<comment type="caution">
    <text evidence="3">The sequence shown here is derived from an EMBL/GenBank/DDBJ whole genome shotgun (WGS) entry which is preliminary data.</text>
</comment>
<name>A0ABX1E3D8_9PROT</name>
<dbReference type="EMBL" id="JAAVNE010000018">
    <property type="protein sequence ID" value="NKC31696.1"/>
    <property type="molecule type" value="Genomic_DNA"/>
</dbReference>
<dbReference type="Proteomes" id="UP000787635">
    <property type="component" value="Unassembled WGS sequence"/>
</dbReference>
<evidence type="ECO:0000313" key="3">
    <source>
        <dbReference type="EMBL" id="NKC31696.1"/>
    </source>
</evidence>
<feature type="compositionally biased region" description="Low complexity" evidence="1">
    <location>
        <begin position="9"/>
        <end position="24"/>
    </location>
</feature>
<proteinExistence type="predicted"/>
<evidence type="ECO:0000259" key="2">
    <source>
        <dbReference type="Pfam" id="PF10135"/>
    </source>
</evidence>
<protein>
    <submittedName>
        <fullName evidence="3">Chemotaxis protein chel</fullName>
    </submittedName>
</protein>
<dbReference type="RefSeq" id="WP_168030988.1">
    <property type="nucleotide sequence ID" value="NZ_JAAVNE010000018.1"/>
</dbReference>
<accession>A0ABX1E3D8</accession>
<evidence type="ECO:0000313" key="4">
    <source>
        <dbReference type="Proteomes" id="UP000787635"/>
    </source>
</evidence>
<reference evidence="3 4" key="1">
    <citation type="submission" date="2020-03" db="EMBL/GenBank/DDBJ databases">
        <title>Roseomonas selenitidurans sp. nov. isolated from urban soil.</title>
        <authorList>
            <person name="Liu H."/>
        </authorList>
    </citation>
    <scope>NUCLEOTIDE SEQUENCE [LARGE SCALE GENOMIC DNA]</scope>
    <source>
        <strain evidence="3 4">BU-1</strain>
    </source>
</reference>
<dbReference type="InterPro" id="IPR019301">
    <property type="entry name" value="Flagellar_prot_FlgJ_N"/>
</dbReference>
<dbReference type="Pfam" id="PF10135">
    <property type="entry name" value="Rod-binding"/>
    <property type="match status" value="1"/>
</dbReference>
<feature type="region of interest" description="Disordered" evidence="1">
    <location>
        <begin position="1"/>
        <end position="24"/>
    </location>
</feature>
<keyword evidence="4" id="KW-1185">Reference proteome</keyword>
<sequence length="93" mass="9441">MDLPPLPPAGLTATPRAPANASRAAAENFEGQVLGVMLQEMFAGLGSKGPLSGGQAEAQWRPLLVQEFGSAIARAGGLGIADSVMRQLRGQGG</sequence>
<gene>
    <name evidence="3" type="ORF">HEQ75_12590</name>
</gene>
<feature type="domain" description="Flagellar protein FlgJ N-terminal" evidence="2">
    <location>
        <begin position="40"/>
        <end position="87"/>
    </location>
</feature>